<dbReference type="GO" id="GO:0032259">
    <property type="term" value="P:methylation"/>
    <property type="evidence" value="ECO:0007669"/>
    <property type="project" value="UniProtKB-KW"/>
</dbReference>
<comment type="caution">
    <text evidence="2">The sequence shown here is derived from an EMBL/GenBank/DDBJ whole genome shotgun (WGS) entry which is preliminary data.</text>
</comment>
<dbReference type="RefSeq" id="WP_290248590.1">
    <property type="nucleotide sequence ID" value="NZ_JAUFQT010000001.1"/>
</dbReference>
<gene>
    <name evidence="2" type="ORF">ACFFUR_16215</name>
</gene>
<dbReference type="Pfam" id="PF08241">
    <property type="entry name" value="Methyltransf_11"/>
    <property type="match status" value="1"/>
</dbReference>
<dbReference type="InterPro" id="IPR013216">
    <property type="entry name" value="Methyltransf_11"/>
</dbReference>
<sequence length="222" mass="25703">MKKPKDQEELQQIANQLAHPKGEEGLEISKLMHQTNISMTEKAIELLKLENDDSILELGHGNGHHVVELLENIPSLKYYGLEISELMHQEAKKANINHLENGQAKFHLYGGDKIPFEKESFDKILTVNTIYFWKEPLKMAQEIHRVLNTGGRFTVAFSQKHFLEKLPFAQYGFTFYDNEMVEELMEAANFTIVEQSEITETVKSKAMEEIEREFTVMAFQKQ</sequence>
<evidence type="ECO:0000313" key="2">
    <source>
        <dbReference type="EMBL" id="MFB9213361.1"/>
    </source>
</evidence>
<protein>
    <submittedName>
        <fullName evidence="2">Class I SAM-dependent methyltransferase</fullName>
        <ecNumber evidence="2">2.1.1.-</ecNumber>
    </submittedName>
</protein>
<dbReference type="InterPro" id="IPR029063">
    <property type="entry name" value="SAM-dependent_MTases_sf"/>
</dbReference>
<name>A0ABV5J945_9BACT</name>
<keyword evidence="2" id="KW-0808">Transferase</keyword>
<reference evidence="2 3" key="1">
    <citation type="submission" date="2024-09" db="EMBL/GenBank/DDBJ databases">
        <authorList>
            <person name="Sun Q."/>
            <person name="Mori K."/>
        </authorList>
    </citation>
    <scope>NUCLEOTIDE SEQUENCE [LARGE SCALE GENOMIC DNA]</scope>
    <source>
        <strain evidence="2 3">CECT 7682</strain>
    </source>
</reference>
<dbReference type="GO" id="GO:0008168">
    <property type="term" value="F:methyltransferase activity"/>
    <property type="evidence" value="ECO:0007669"/>
    <property type="project" value="UniProtKB-KW"/>
</dbReference>
<organism evidence="2 3">
    <name type="scientific">Echinicola jeungdonensis</name>
    <dbReference type="NCBI Taxonomy" id="709343"/>
    <lineage>
        <taxon>Bacteria</taxon>
        <taxon>Pseudomonadati</taxon>
        <taxon>Bacteroidota</taxon>
        <taxon>Cytophagia</taxon>
        <taxon>Cytophagales</taxon>
        <taxon>Cyclobacteriaceae</taxon>
        <taxon>Echinicola</taxon>
    </lineage>
</organism>
<dbReference type="EC" id="2.1.1.-" evidence="2"/>
<dbReference type="PANTHER" id="PTHR43591:SF24">
    <property type="entry name" value="2-METHOXY-6-POLYPRENYL-1,4-BENZOQUINOL METHYLASE, MITOCHONDRIAL"/>
    <property type="match status" value="1"/>
</dbReference>
<dbReference type="CDD" id="cd02440">
    <property type="entry name" value="AdoMet_MTases"/>
    <property type="match status" value="1"/>
</dbReference>
<evidence type="ECO:0000259" key="1">
    <source>
        <dbReference type="Pfam" id="PF08241"/>
    </source>
</evidence>
<evidence type="ECO:0000313" key="3">
    <source>
        <dbReference type="Proteomes" id="UP001589654"/>
    </source>
</evidence>
<feature type="domain" description="Methyltransferase type 11" evidence="1">
    <location>
        <begin position="56"/>
        <end position="154"/>
    </location>
</feature>
<keyword evidence="2" id="KW-0489">Methyltransferase</keyword>
<proteinExistence type="predicted"/>
<dbReference type="EMBL" id="JBHMEW010000067">
    <property type="protein sequence ID" value="MFB9213361.1"/>
    <property type="molecule type" value="Genomic_DNA"/>
</dbReference>
<dbReference type="Proteomes" id="UP001589654">
    <property type="component" value="Unassembled WGS sequence"/>
</dbReference>
<accession>A0ABV5J945</accession>
<dbReference type="SUPFAM" id="SSF53335">
    <property type="entry name" value="S-adenosyl-L-methionine-dependent methyltransferases"/>
    <property type="match status" value="1"/>
</dbReference>
<dbReference type="PANTHER" id="PTHR43591">
    <property type="entry name" value="METHYLTRANSFERASE"/>
    <property type="match status" value="1"/>
</dbReference>
<keyword evidence="3" id="KW-1185">Reference proteome</keyword>
<dbReference type="Gene3D" id="3.40.50.150">
    <property type="entry name" value="Vaccinia Virus protein VP39"/>
    <property type="match status" value="1"/>
</dbReference>